<evidence type="ECO:0000256" key="1">
    <source>
        <dbReference type="SAM" id="Phobius"/>
    </source>
</evidence>
<feature type="transmembrane region" description="Helical" evidence="1">
    <location>
        <begin position="166"/>
        <end position="188"/>
    </location>
</feature>
<gene>
    <name evidence="2" type="ORF">OVA965_LOCUS9843</name>
    <name evidence="3" type="ORF">TMI583_LOCUS9839</name>
</gene>
<sequence>MFIPIVVTFIRKRKRITDSAVASSADWINYVIGVNPTYSYYADFHFTSPNQFQVLSDFCQLSDRTISDALDVFYSTMFISAKSLDSDLFVYRTKAILASFEDTTMNTFQRSFRQIRSITQGNQLMLGLLSNAAFYLLLLNNQYFVTSYSAQYIDPDGSYCDYMNKTLIIFIVTYLQVVLLSATSLSAVTTKYKSKYDNPIHLPNFIGEDDTSNSNGENNDVQERDKNVLSHAMIPPHPNLFLLQKDNIKNKQHQQFYRQSLKRYVPHAFHAMRGKRTISSYLKS</sequence>
<name>A0A8S2HTT6_9BILA</name>
<keyword evidence="1" id="KW-1133">Transmembrane helix</keyword>
<evidence type="ECO:0000313" key="3">
    <source>
        <dbReference type="EMBL" id="CAF3685413.1"/>
    </source>
</evidence>
<evidence type="ECO:0000313" key="2">
    <source>
        <dbReference type="EMBL" id="CAF0905432.1"/>
    </source>
</evidence>
<dbReference type="AlphaFoldDB" id="A0A8S2HTT6"/>
<dbReference type="Proteomes" id="UP000677228">
    <property type="component" value="Unassembled WGS sequence"/>
</dbReference>
<evidence type="ECO:0000313" key="4">
    <source>
        <dbReference type="Proteomes" id="UP000682733"/>
    </source>
</evidence>
<keyword evidence="1" id="KW-0812">Transmembrane</keyword>
<proteinExistence type="predicted"/>
<protein>
    <submittedName>
        <fullName evidence="3">Uncharacterized protein</fullName>
    </submittedName>
</protein>
<organism evidence="3 4">
    <name type="scientific">Didymodactylos carnosus</name>
    <dbReference type="NCBI Taxonomy" id="1234261"/>
    <lineage>
        <taxon>Eukaryota</taxon>
        <taxon>Metazoa</taxon>
        <taxon>Spiralia</taxon>
        <taxon>Gnathifera</taxon>
        <taxon>Rotifera</taxon>
        <taxon>Eurotatoria</taxon>
        <taxon>Bdelloidea</taxon>
        <taxon>Philodinida</taxon>
        <taxon>Philodinidae</taxon>
        <taxon>Didymodactylos</taxon>
    </lineage>
</organism>
<accession>A0A8S2HTT6</accession>
<dbReference type="EMBL" id="CAJNOK010003542">
    <property type="protein sequence ID" value="CAF0905432.1"/>
    <property type="molecule type" value="Genomic_DNA"/>
</dbReference>
<reference evidence="3" key="1">
    <citation type="submission" date="2021-02" db="EMBL/GenBank/DDBJ databases">
        <authorList>
            <person name="Nowell W R."/>
        </authorList>
    </citation>
    <scope>NUCLEOTIDE SEQUENCE</scope>
</reference>
<keyword evidence="1" id="KW-0472">Membrane</keyword>
<comment type="caution">
    <text evidence="3">The sequence shown here is derived from an EMBL/GenBank/DDBJ whole genome shotgun (WGS) entry which is preliminary data.</text>
</comment>
<feature type="transmembrane region" description="Helical" evidence="1">
    <location>
        <begin position="124"/>
        <end position="146"/>
    </location>
</feature>
<dbReference type="Proteomes" id="UP000682733">
    <property type="component" value="Unassembled WGS sequence"/>
</dbReference>
<dbReference type="EMBL" id="CAJOBA010003543">
    <property type="protein sequence ID" value="CAF3685413.1"/>
    <property type="molecule type" value="Genomic_DNA"/>
</dbReference>